<dbReference type="InterPro" id="IPR000581">
    <property type="entry name" value="ILV_EDD_N"/>
</dbReference>
<dbReference type="GO" id="GO:0009082">
    <property type="term" value="P:branched-chain amino acid biosynthetic process"/>
    <property type="evidence" value="ECO:0007669"/>
    <property type="project" value="UniProtKB-KW"/>
</dbReference>
<dbReference type="Proteomes" id="UP000677875">
    <property type="component" value="Unassembled WGS sequence"/>
</dbReference>
<dbReference type="RefSeq" id="WP_210870031.1">
    <property type="nucleotide sequence ID" value="NZ_JAGPNL010000002.1"/>
</dbReference>
<keyword evidence="10" id="KW-1185">Reference proteome</keyword>
<feature type="compositionally biased region" description="Pro residues" evidence="6">
    <location>
        <begin position="597"/>
        <end position="620"/>
    </location>
</feature>
<feature type="domain" description="Dihydroxy-acid/6-phosphogluconate dehydratase N-terminal" evidence="7">
    <location>
        <begin position="35"/>
        <end position="350"/>
    </location>
</feature>
<feature type="domain" description="Dihydroxy-acid/6-phosphogluconate dehydratase C-terminal" evidence="8">
    <location>
        <begin position="363"/>
        <end position="551"/>
    </location>
</feature>
<keyword evidence="2" id="KW-0001">2Fe-2S</keyword>
<evidence type="ECO:0000259" key="8">
    <source>
        <dbReference type="Pfam" id="PF24877"/>
    </source>
</evidence>
<keyword evidence="5" id="KW-0100">Branched-chain amino acid biosynthesis</keyword>
<dbReference type="EC" id="4.2.1.9" evidence="9"/>
<dbReference type="PROSITE" id="PS00886">
    <property type="entry name" value="ILVD_EDD_1"/>
    <property type="match status" value="1"/>
</dbReference>
<evidence type="ECO:0000256" key="2">
    <source>
        <dbReference type="ARBA" id="ARBA00022714"/>
    </source>
</evidence>
<feature type="region of interest" description="Disordered" evidence="6">
    <location>
        <begin position="563"/>
        <end position="620"/>
    </location>
</feature>
<dbReference type="InterPro" id="IPR042096">
    <property type="entry name" value="Dihydro-acid_dehy_C"/>
</dbReference>
<evidence type="ECO:0000256" key="4">
    <source>
        <dbReference type="ARBA" id="ARBA00023239"/>
    </source>
</evidence>
<comment type="similarity">
    <text evidence="1">Belongs to the IlvD/Edd family.</text>
</comment>
<dbReference type="Pfam" id="PF24877">
    <property type="entry name" value="ILV_EDD_C"/>
    <property type="match status" value="1"/>
</dbReference>
<dbReference type="PANTHER" id="PTHR21000:SF5">
    <property type="entry name" value="DIHYDROXY-ACID DEHYDRATASE, MITOCHONDRIAL"/>
    <property type="match status" value="1"/>
</dbReference>
<name>A0A940XAI2_9ACTN</name>
<dbReference type="Pfam" id="PF00920">
    <property type="entry name" value="ILVD_EDD_N"/>
    <property type="match status" value="1"/>
</dbReference>
<dbReference type="InterPro" id="IPR056740">
    <property type="entry name" value="ILV_EDD_C"/>
</dbReference>
<dbReference type="PANTHER" id="PTHR21000">
    <property type="entry name" value="DIHYDROXY-ACID DEHYDRATASE DAD"/>
    <property type="match status" value="1"/>
</dbReference>
<proteinExistence type="inferred from homology"/>
<protein>
    <submittedName>
        <fullName evidence="9">Dihydroxy-acid dehydratase</fullName>
        <ecNumber evidence="9">4.2.1.9</ecNumber>
    </submittedName>
</protein>
<dbReference type="SUPFAM" id="SSF143975">
    <property type="entry name" value="IlvD/EDD N-terminal domain-like"/>
    <property type="match status" value="1"/>
</dbReference>
<dbReference type="Gene3D" id="3.50.30.80">
    <property type="entry name" value="IlvD/EDD C-terminal domain-like"/>
    <property type="match status" value="1"/>
</dbReference>
<sequence length="620" mass="64075">MTTRLRSDLEAGTSRWAVRRAEWRSLGITDEEMARPKIAIVNSSSDLAACFAHLDGIVPVLKQAVRDAGGLPFEIRTVAPSDFVTSAGAGGRYVLPTRDLIVNDIEVVVEGALLDGMVCLSSCDKTGPAHIMAGGRLDVPTLLVACGYQRSALHEDGGPDIEDVFLHAGHTALGRTSAEDLLAMSESAIRGPGVCAGMGTANTMHMAAEALGMTLPGTTPTRANGTVMWEAVHAAGRRIVEMVREGLTARTVLTPAAIRNAVTVMLAVGGSINSVKHLQAIAVEAGLDVDVWRTYEELADRVPVVTAVRPNGPHLIEELDDAGGTRGVLRTLAPLLDTGTVGVTGRPLAELIAEAPEPDPTYVRPLQEPFSTRPSVVVLRGSLAADGAIVKLPVDEERPLRFRGPARCYPSREAAVEGLAAGEVREGEVVVLRGMGLHGGPGMAMASAFVFALDGAGLGEKVAVVTDGQLSGLVNKGIVVGEVAPEAAVGGPLGRVRDGDVITIDLTTRTVDLEVDPDVLAGRETAPAETVRTPGWLAAYDRTVTSPACGAVLARPECGTACGTPAGRTPDPDPAAGPSLDRTPDPDPAAGRTPDPAAGPTPDPDPAPGRTPAPTPGGAR</sequence>
<dbReference type="GO" id="GO:0004160">
    <property type="term" value="F:dihydroxy-acid dehydratase activity"/>
    <property type="evidence" value="ECO:0007669"/>
    <property type="project" value="UniProtKB-EC"/>
</dbReference>
<keyword evidence="2" id="KW-0479">Metal-binding</keyword>
<keyword evidence="4 9" id="KW-0456">Lyase</keyword>
<dbReference type="AlphaFoldDB" id="A0A940XAI2"/>
<comment type="caution">
    <text evidence="9">The sequence shown here is derived from an EMBL/GenBank/DDBJ whole genome shotgun (WGS) entry which is preliminary data.</text>
</comment>
<dbReference type="EMBL" id="JAGPNL010000002">
    <property type="protein sequence ID" value="MBQ0826608.1"/>
    <property type="molecule type" value="Genomic_DNA"/>
</dbReference>
<evidence type="ECO:0000256" key="6">
    <source>
        <dbReference type="SAM" id="MobiDB-lite"/>
    </source>
</evidence>
<keyword evidence="3" id="KW-0411">Iron-sulfur</keyword>
<dbReference type="InterPro" id="IPR050165">
    <property type="entry name" value="DHAD_IlvD/Edd"/>
</dbReference>
<evidence type="ECO:0000259" key="7">
    <source>
        <dbReference type="Pfam" id="PF00920"/>
    </source>
</evidence>
<reference evidence="9" key="1">
    <citation type="submission" date="2021-04" db="EMBL/GenBank/DDBJ databases">
        <title>Genome seq and assembly of Streptomyces sp. RG38.</title>
        <authorList>
            <person name="Chhetri G."/>
        </authorList>
    </citation>
    <scope>NUCLEOTIDE SEQUENCE</scope>
    <source>
        <strain evidence="9">RG38</strain>
    </source>
</reference>
<evidence type="ECO:0000256" key="1">
    <source>
        <dbReference type="ARBA" id="ARBA00006486"/>
    </source>
</evidence>
<keyword evidence="2" id="KW-0408">Iron</keyword>
<dbReference type="GO" id="GO:0051537">
    <property type="term" value="F:2 iron, 2 sulfur cluster binding"/>
    <property type="evidence" value="ECO:0007669"/>
    <property type="project" value="UniProtKB-KW"/>
</dbReference>
<dbReference type="SUPFAM" id="SSF52016">
    <property type="entry name" value="LeuD/IlvD-like"/>
    <property type="match status" value="1"/>
</dbReference>
<organism evidence="9 10">
    <name type="scientific">Streptomyces tagetis</name>
    <dbReference type="NCBI Taxonomy" id="2820809"/>
    <lineage>
        <taxon>Bacteria</taxon>
        <taxon>Bacillati</taxon>
        <taxon>Actinomycetota</taxon>
        <taxon>Actinomycetes</taxon>
        <taxon>Kitasatosporales</taxon>
        <taxon>Streptomycetaceae</taxon>
        <taxon>Streptomyces</taxon>
    </lineage>
</organism>
<dbReference type="InterPro" id="IPR020558">
    <property type="entry name" value="DiOHA_6PGluconate_deHydtase_CS"/>
</dbReference>
<evidence type="ECO:0000256" key="3">
    <source>
        <dbReference type="ARBA" id="ARBA00023014"/>
    </source>
</evidence>
<evidence type="ECO:0000313" key="10">
    <source>
        <dbReference type="Proteomes" id="UP000677875"/>
    </source>
</evidence>
<keyword evidence="5" id="KW-0028">Amino-acid biosynthesis</keyword>
<evidence type="ECO:0000256" key="5">
    <source>
        <dbReference type="ARBA" id="ARBA00023304"/>
    </source>
</evidence>
<evidence type="ECO:0000313" key="9">
    <source>
        <dbReference type="EMBL" id="MBQ0826608.1"/>
    </source>
</evidence>
<accession>A0A940XAI2</accession>
<gene>
    <name evidence="9" type="ORF">J5Y05_08815</name>
</gene>
<dbReference type="InterPro" id="IPR037237">
    <property type="entry name" value="IlvD/EDD_N"/>
</dbReference>